<dbReference type="GO" id="GO:0004386">
    <property type="term" value="F:helicase activity"/>
    <property type="evidence" value="ECO:0007669"/>
    <property type="project" value="UniProtKB-KW"/>
</dbReference>
<dbReference type="Pfam" id="PF00580">
    <property type="entry name" value="UvrD-helicase"/>
    <property type="match status" value="1"/>
</dbReference>
<dbReference type="InterPro" id="IPR027417">
    <property type="entry name" value="P-loop_NTPase"/>
</dbReference>
<keyword evidence="20" id="KW-1185">Reference proteome</keyword>
<keyword evidence="7" id="KW-0269">Exonuclease</keyword>
<keyword evidence="8 15" id="KW-0067">ATP-binding</keyword>
<dbReference type="GO" id="GO:0016787">
    <property type="term" value="F:hydrolase activity"/>
    <property type="evidence" value="ECO:0007669"/>
    <property type="project" value="UniProtKB-KW"/>
</dbReference>
<evidence type="ECO:0000256" key="12">
    <source>
        <dbReference type="ARBA" id="ARBA00034617"/>
    </source>
</evidence>
<evidence type="ECO:0000256" key="4">
    <source>
        <dbReference type="ARBA" id="ARBA00022763"/>
    </source>
</evidence>
<dbReference type="Gene3D" id="1.10.486.10">
    <property type="entry name" value="PCRA, domain 4"/>
    <property type="match status" value="1"/>
</dbReference>
<feature type="region of interest" description="Disordered" evidence="16">
    <location>
        <begin position="580"/>
        <end position="600"/>
    </location>
</feature>
<evidence type="ECO:0000259" key="18">
    <source>
        <dbReference type="PROSITE" id="PS51217"/>
    </source>
</evidence>
<evidence type="ECO:0000256" key="6">
    <source>
        <dbReference type="ARBA" id="ARBA00022806"/>
    </source>
</evidence>
<comment type="caution">
    <text evidence="19">The sequence shown here is derived from an EMBL/GenBank/DDBJ whole genome shotgun (WGS) entry which is preliminary data.</text>
</comment>
<dbReference type="Pfam" id="PF13361">
    <property type="entry name" value="UvrD_C"/>
    <property type="match status" value="1"/>
</dbReference>
<keyword evidence="4" id="KW-0227">DNA damage</keyword>
<dbReference type="Proteomes" id="UP001260872">
    <property type="component" value="Unassembled WGS sequence"/>
</dbReference>
<organism evidence="19 20">
    <name type="scientific">Nesterenkonia flava</name>
    <dbReference type="NCBI Taxonomy" id="469799"/>
    <lineage>
        <taxon>Bacteria</taxon>
        <taxon>Bacillati</taxon>
        <taxon>Actinomycetota</taxon>
        <taxon>Actinomycetes</taxon>
        <taxon>Micrococcales</taxon>
        <taxon>Micrococcaceae</taxon>
        <taxon>Nesterenkonia</taxon>
    </lineage>
</organism>
<dbReference type="EC" id="5.6.2.4" evidence="13"/>
<proteinExistence type="inferred from homology"/>
<evidence type="ECO:0000256" key="10">
    <source>
        <dbReference type="ARBA" id="ARBA00023204"/>
    </source>
</evidence>
<dbReference type="InterPro" id="IPR013986">
    <property type="entry name" value="DExx_box_DNA_helicase_dom_sf"/>
</dbReference>
<dbReference type="EMBL" id="JAVKGT010000003">
    <property type="protein sequence ID" value="MDR5710843.1"/>
    <property type="molecule type" value="Genomic_DNA"/>
</dbReference>
<name>A0ABU1FQE4_9MICC</name>
<sequence length="1249" mass="137623">MTPTRLNPAEAVQTGPRYTSDQIAERLGAFAPTFEQREVIEAPLEPTLVIAGAGSGKTATMADRVVYLVANGIVRPDQILGVTFTRKAAGELRERVVAKLTKLVEVGLVDPTALVPEGTLDDDVVLDAEGLVAPVISTYHSYAQSLVTEYGMHIGLEPETELIGEAAAWQLVAPLVERYERGEAFVEARATASTLPSQVLTLAGDCAEHLIDPEQITAYLDAEIARGERLAQQKGKPLTQKEQELLDLLRTRRELPELVRRYHLAKTEQGLMDFGDLLRHAVRIAQTVPVAAEAERGKYKLVLLDEFQDTSYAQLELFAKLFGDGVGTAVTAVGDPNQSIYGFRGASAGQLFDFSHRFPVVDPVTGDRRPAGLRQLTVAWRNGRSILAVANTMVKPFTDSAERPTASWHQSTAHLRRRLNPLRTPDHAPKDPTHPLEQGGPSILPGEKVAAGEVRYGFFTTDAEEAHAIAAHLSEAIEEARRTGHNPPSCAVLAPTHSHLADIAEHLLRAGLDYELLGLRGLLYVPEVAETLAYLRVLADPARSDAMIRILAGARYRLGPKDLRRLGRYASGLEISRTRVPSQAEAASEAESHDDERFPSSELELDERASLIEAVDGLPADTHRLTEQYGFSSVGAQRLLTVQDDFRALRSLVGLELGTLIQRLVATIGLDVEVAARPWEARHHATRQIDAFIEQAQSYAAGAEPTDLRGFLAWLDAAAERERGLEQAPKDPVPGAVQLLTVHASKGLEWDVVAVAGLREEKFPQRKAMAQNWLNSQANLPWPLRGDRASIPQWDSAQESAQHWACSAGIATSKKYEGSIFKEDCAAFAREEQRRLAYVAFTRARTLLICTGASFYGSAGGKEPSEFLQDIRRAAHQADASATAEEHFTELRWYAYDPEDKPENPDSGELEVATWPYDPLAEVPVRRVRLQEADPADPTSIDEYLDVEQEQSRTEGAPTPATRRPALEAAAELVREAQTALQRDHAAQPEELLGEDNPWADSVRYVIRRAALARRGARRPGLPSHLSASRLIALAQDPAEVAEQVRRPVPQRPSRAARRGTVVHAWVEQQFDATAPFPEIDDAVSADKDLEVVFDLERVKENFRSSPWAARQVYAMEIPVELSLEGVTLRGRIDAVFGVDDQNRQLGTADYERWEQLPKAERNAKMAQCSWDLVDWKTGAVPTGRNLEEKKIQLAVYRLAFSRIFGVPLERINAHFVYLDHGQTVTPDALQGAEELSAILGSAREAFGR</sequence>
<dbReference type="CDD" id="cd17932">
    <property type="entry name" value="DEXQc_UvrD"/>
    <property type="match status" value="1"/>
</dbReference>
<evidence type="ECO:0000256" key="16">
    <source>
        <dbReference type="SAM" id="MobiDB-lite"/>
    </source>
</evidence>
<evidence type="ECO:0000256" key="1">
    <source>
        <dbReference type="ARBA" id="ARBA00009922"/>
    </source>
</evidence>
<evidence type="ECO:0000256" key="7">
    <source>
        <dbReference type="ARBA" id="ARBA00022839"/>
    </source>
</evidence>
<feature type="compositionally biased region" description="Basic and acidic residues" evidence="16">
    <location>
        <begin position="424"/>
        <end position="434"/>
    </location>
</feature>
<dbReference type="InterPro" id="IPR014017">
    <property type="entry name" value="DNA_helicase_UvrD-like_C"/>
</dbReference>
<evidence type="ECO:0000256" key="8">
    <source>
        <dbReference type="ARBA" id="ARBA00022840"/>
    </source>
</evidence>
<keyword evidence="5 15" id="KW-0378">Hydrolase</keyword>
<keyword evidence="3 15" id="KW-0547">Nucleotide-binding</keyword>
<dbReference type="PROSITE" id="PS51217">
    <property type="entry name" value="UVRD_HELICASE_CTER"/>
    <property type="match status" value="1"/>
</dbReference>
<evidence type="ECO:0000313" key="20">
    <source>
        <dbReference type="Proteomes" id="UP001260872"/>
    </source>
</evidence>
<keyword evidence="6 15" id="KW-0347">Helicase</keyword>
<dbReference type="PROSITE" id="PS51198">
    <property type="entry name" value="UVRD_HELICASE_ATP_BIND"/>
    <property type="match status" value="1"/>
</dbReference>
<comment type="similarity">
    <text evidence="1">Belongs to the helicase family. UvrD subfamily.</text>
</comment>
<accession>A0ABU1FQE4</accession>
<keyword evidence="2" id="KW-0540">Nuclease</keyword>
<dbReference type="Gene3D" id="1.10.10.160">
    <property type="match status" value="1"/>
</dbReference>
<feature type="compositionally biased region" description="Basic and acidic residues" evidence="16">
    <location>
        <begin position="590"/>
        <end position="599"/>
    </location>
</feature>
<comment type="catalytic activity">
    <reaction evidence="12">
        <text>Couples ATP hydrolysis with the unwinding of duplex DNA by translocating in the 3'-5' direction.</text>
        <dbReference type="EC" id="5.6.2.4"/>
    </reaction>
</comment>
<evidence type="ECO:0000256" key="15">
    <source>
        <dbReference type="PROSITE-ProRule" id="PRU00560"/>
    </source>
</evidence>
<feature type="binding site" evidence="15">
    <location>
        <begin position="51"/>
        <end position="58"/>
    </location>
    <ligand>
        <name>ATP</name>
        <dbReference type="ChEBI" id="CHEBI:30616"/>
    </ligand>
</feature>
<dbReference type="PANTHER" id="PTHR11070:SF55">
    <property type="entry name" value="DNA 3'-5' HELICASE"/>
    <property type="match status" value="1"/>
</dbReference>
<dbReference type="InterPro" id="IPR011604">
    <property type="entry name" value="PDDEXK-like_dom_sf"/>
</dbReference>
<protein>
    <recommendedName>
        <fullName evidence="13">DNA 3'-5' helicase</fullName>
        <ecNumber evidence="13">5.6.2.4</ecNumber>
    </recommendedName>
</protein>
<dbReference type="PANTHER" id="PTHR11070">
    <property type="entry name" value="UVRD / RECB / PCRA DNA HELICASE FAMILY MEMBER"/>
    <property type="match status" value="1"/>
</dbReference>
<reference evidence="20" key="1">
    <citation type="submission" date="2023-07" db="EMBL/GenBank/DDBJ databases">
        <title>Description of three actinobacteria isolated from air of manufacturing shop in a pharmaceutical factory.</title>
        <authorList>
            <person name="Zhang D.-F."/>
        </authorList>
    </citation>
    <scope>NUCLEOTIDE SEQUENCE [LARGE SCALE GENOMIC DNA]</scope>
    <source>
        <strain evidence="20">CCTCC AB 207010</strain>
    </source>
</reference>
<evidence type="ECO:0000256" key="9">
    <source>
        <dbReference type="ARBA" id="ARBA00023125"/>
    </source>
</evidence>
<feature type="domain" description="UvrD-like helicase C-terminal" evidence="18">
    <location>
        <begin position="423"/>
        <end position="747"/>
    </location>
</feature>
<dbReference type="Gene3D" id="3.90.320.10">
    <property type="match status" value="1"/>
</dbReference>
<dbReference type="RefSeq" id="WP_310536237.1">
    <property type="nucleotide sequence ID" value="NZ_BAAAOC010000018.1"/>
</dbReference>
<keyword evidence="10" id="KW-0234">DNA repair</keyword>
<keyword evidence="11" id="KW-0413">Isomerase</keyword>
<dbReference type="Gene3D" id="3.40.50.300">
    <property type="entry name" value="P-loop containing nucleotide triphosphate hydrolases"/>
    <property type="match status" value="3"/>
</dbReference>
<evidence type="ECO:0000256" key="14">
    <source>
        <dbReference type="ARBA" id="ARBA00048988"/>
    </source>
</evidence>
<dbReference type="InterPro" id="IPR000212">
    <property type="entry name" value="DNA_helicase_UvrD/REP"/>
</dbReference>
<evidence type="ECO:0000256" key="11">
    <source>
        <dbReference type="ARBA" id="ARBA00023235"/>
    </source>
</evidence>
<feature type="domain" description="UvrD-like helicase ATP-binding" evidence="17">
    <location>
        <begin position="30"/>
        <end position="383"/>
    </location>
</feature>
<evidence type="ECO:0000313" key="19">
    <source>
        <dbReference type="EMBL" id="MDR5710843.1"/>
    </source>
</evidence>
<dbReference type="InterPro" id="IPR014016">
    <property type="entry name" value="UvrD-like_ATP-bd"/>
</dbReference>
<evidence type="ECO:0000259" key="17">
    <source>
        <dbReference type="PROSITE" id="PS51198"/>
    </source>
</evidence>
<gene>
    <name evidence="19" type="ORF">RH857_01635</name>
</gene>
<keyword evidence="9" id="KW-0238">DNA-binding</keyword>
<evidence type="ECO:0000256" key="2">
    <source>
        <dbReference type="ARBA" id="ARBA00022722"/>
    </source>
</evidence>
<evidence type="ECO:0000256" key="5">
    <source>
        <dbReference type="ARBA" id="ARBA00022801"/>
    </source>
</evidence>
<evidence type="ECO:0000256" key="3">
    <source>
        <dbReference type="ARBA" id="ARBA00022741"/>
    </source>
</evidence>
<evidence type="ECO:0000256" key="13">
    <source>
        <dbReference type="ARBA" id="ARBA00034808"/>
    </source>
</evidence>
<comment type="catalytic activity">
    <reaction evidence="14">
        <text>ATP + H2O = ADP + phosphate + H(+)</text>
        <dbReference type="Rhea" id="RHEA:13065"/>
        <dbReference type="ChEBI" id="CHEBI:15377"/>
        <dbReference type="ChEBI" id="CHEBI:15378"/>
        <dbReference type="ChEBI" id="CHEBI:30616"/>
        <dbReference type="ChEBI" id="CHEBI:43474"/>
        <dbReference type="ChEBI" id="CHEBI:456216"/>
        <dbReference type="EC" id="5.6.2.4"/>
    </reaction>
</comment>
<feature type="region of interest" description="Disordered" evidence="16">
    <location>
        <begin position="398"/>
        <end position="444"/>
    </location>
</feature>
<dbReference type="SUPFAM" id="SSF52540">
    <property type="entry name" value="P-loop containing nucleoside triphosphate hydrolases"/>
    <property type="match status" value="1"/>
</dbReference>